<keyword evidence="2" id="KW-1003">Cell membrane</keyword>
<dbReference type="InterPro" id="IPR001123">
    <property type="entry name" value="LeuE-type"/>
</dbReference>
<evidence type="ECO:0000256" key="1">
    <source>
        <dbReference type="ARBA" id="ARBA00004651"/>
    </source>
</evidence>
<feature type="transmembrane region" description="Helical" evidence="6">
    <location>
        <begin position="149"/>
        <end position="174"/>
    </location>
</feature>
<feature type="transmembrane region" description="Helical" evidence="6">
    <location>
        <begin position="116"/>
        <end position="137"/>
    </location>
</feature>
<keyword evidence="8" id="KW-1185">Reference proteome</keyword>
<evidence type="ECO:0000313" key="7">
    <source>
        <dbReference type="EMBL" id="ABL65449.1"/>
    </source>
</evidence>
<feature type="transmembrane region" description="Helical" evidence="6">
    <location>
        <begin position="186"/>
        <end position="204"/>
    </location>
</feature>
<dbReference type="STRING" id="290317.Cpha266_1421"/>
<dbReference type="eggNOG" id="COG1280">
    <property type="taxonomic scope" value="Bacteria"/>
</dbReference>
<keyword evidence="5 6" id="KW-0472">Membrane</keyword>
<evidence type="ECO:0000256" key="2">
    <source>
        <dbReference type="ARBA" id="ARBA00022475"/>
    </source>
</evidence>
<name>A1BGC2_CHLPD</name>
<proteinExistence type="predicted"/>
<organism evidence="7 8">
    <name type="scientific">Chlorobium phaeobacteroides (strain DSM 266 / SMG 266 / 2430)</name>
    <dbReference type="NCBI Taxonomy" id="290317"/>
    <lineage>
        <taxon>Bacteria</taxon>
        <taxon>Pseudomonadati</taxon>
        <taxon>Chlorobiota</taxon>
        <taxon>Chlorobiia</taxon>
        <taxon>Chlorobiales</taxon>
        <taxon>Chlorobiaceae</taxon>
        <taxon>Chlorobium/Pelodictyon group</taxon>
        <taxon>Chlorobium</taxon>
    </lineage>
</organism>
<dbReference type="PANTHER" id="PTHR30086:SF20">
    <property type="entry name" value="ARGININE EXPORTER PROTEIN ARGO-RELATED"/>
    <property type="match status" value="1"/>
</dbReference>
<keyword evidence="3 6" id="KW-0812">Transmembrane</keyword>
<evidence type="ECO:0000313" key="8">
    <source>
        <dbReference type="Proteomes" id="UP000008701"/>
    </source>
</evidence>
<dbReference type="GO" id="GO:0005886">
    <property type="term" value="C:plasma membrane"/>
    <property type="evidence" value="ECO:0007669"/>
    <property type="project" value="UniProtKB-SubCell"/>
</dbReference>
<protein>
    <submittedName>
        <fullName evidence="7">Lysine exporter protein (LYSE/YGGA)</fullName>
    </submittedName>
</protein>
<dbReference type="OrthoDB" id="9784202at2"/>
<dbReference type="AlphaFoldDB" id="A1BGC2"/>
<reference evidence="7 8" key="1">
    <citation type="submission" date="2006-12" db="EMBL/GenBank/DDBJ databases">
        <title>Complete sequence of Chlorobium phaeobacteroides DSM 266.</title>
        <authorList>
            <consortium name="US DOE Joint Genome Institute"/>
            <person name="Copeland A."/>
            <person name="Lucas S."/>
            <person name="Lapidus A."/>
            <person name="Barry K."/>
            <person name="Detter J.C."/>
            <person name="Glavina del Rio T."/>
            <person name="Hammon N."/>
            <person name="Israni S."/>
            <person name="Pitluck S."/>
            <person name="Goltsman E."/>
            <person name="Schmutz J."/>
            <person name="Larimer F."/>
            <person name="Land M."/>
            <person name="Hauser L."/>
            <person name="Mikhailova N."/>
            <person name="Li T."/>
            <person name="Overmann J."/>
            <person name="Bryant D.A."/>
            <person name="Richardson P."/>
        </authorList>
    </citation>
    <scope>NUCLEOTIDE SEQUENCE [LARGE SCALE GENOMIC DNA]</scope>
    <source>
        <strain evidence="7 8">DSM 266</strain>
    </source>
</reference>
<dbReference type="KEGG" id="cph:Cpha266_1421"/>
<dbReference type="RefSeq" id="WP_011745265.1">
    <property type="nucleotide sequence ID" value="NC_008639.1"/>
</dbReference>
<dbReference type="Pfam" id="PF01810">
    <property type="entry name" value="LysE"/>
    <property type="match status" value="1"/>
</dbReference>
<evidence type="ECO:0000256" key="6">
    <source>
        <dbReference type="SAM" id="Phobius"/>
    </source>
</evidence>
<dbReference type="GO" id="GO:0015171">
    <property type="term" value="F:amino acid transmembrane transporter activity"/>
    <property type="evidence" value="ECO:0007669"/>
    <property type="project" value="TreeGrafter"/>
</dbReference>
<keyword evidence="4 6" id="KW-1133">Transmembrane helix</keyword>
<comment type="subcellular location">
    <subcellularLocation>
        <location evidence="1">Cell membrane</location>
        <topology evidence="1">Multi-pass membrane protein</topology>
    </subcellularLocation>
</comment>
<dbReference type="EMBL" id="CP000492">
    <property type="protein sequence ID" value="ABL65449.1"/>
    <property type="molecule type" value="Genomic_DNA"/>
</dbReference>
<feature type="transmembrane region" description="Helical" evidence="6">
    <location>
        <begin position="38"/>
        <end position="60"/>
    </location>
</feature>
<gene>
    <name evidence="7" type="ordered locus">Cpha266_1421</name>
</gene>
<dbReference type="PANTHER" id="PTHR30086">
    <property type="entry name" value="ARGININE EXPORTER PROTEIN ARGO"/>
    <property type="match status" value="1"/>
</dbReference>
<accession>A1BGC2</accession>
<feature type="transmembrane region" description="Helical" evidence="6">
    <location>
        <begin position="66"/>
        <end position="89"/>
    </location>
</feature>
<dbReference type="HOGENOM" id="CLU_079569_3_2_10"/>
<dbReference type="PIRSF" id="PIRSF006324">
    <property type="entry name" value="LeuE"/>
    <property type="match status" value="1"/>
</dbReference>
<dbReference type="Proteomes" id="UP000008701">
    <property type="component" value="Chromosome"/>
</dbReference>
<sequence length="207" mass="22318">MIDQHVLFMFFVSSVVLSLSPGPDNLFVMAQSARNGRLAGMMVTLGLCTGLVLHTLAVAFGLAALVAASAVAFTVLKFAGAAYLLFLAWKAFHADVEKDSSDVSQVERGKLYRRGIVMNISNPKVSLFFLAFLPQFADPKNGPLVPQLLFLGAIFIVAALLVFSLLFFVAGGAGARFRRSAKARRVVNRIAGTIFAGFALKLLFTER</sequence>
<evidence type="ECO:0000256" key="3">
    <source>
        <dbReference type="ARBA" id="ARBA00022692"/>
    </source>
</evidence>
<evidence type="ECO:0000256" key="4">
    <source>
        <dbReference type="ARBA" id="ARBA00022989"/>
    </source>
</evidence>
<evidence type="ECO:0000256" key="5">
    <source>
        <dbReference type="ARBA" id="ARBA00023136"/>
    </source>
</evidence>